<evidence type="ECO:0000256" key="1">
    <source>
        <dbReference type="ARBA" id="ARBA00004651"/>
    </source>
</evidence>
<feature type="transmembrane region" description="Helical" evidence="7">
    <location>
        <begin position="128"/>
        <end position="151"/>
    </location>
</feature>
<proteinExistence type="inferred from homology"/>
<comment type="caution">
    <text evidence="9">The sequence shown here is derived from an EMBL/GenBank/DDBJ whole genome shotgun (WGS) entry which is preliminary data.</text>
</comment>
<dbReference type="OrthoDB" id="2877624at2"/>
<keyword evidence="6 7" id="KW-0472">Membrane</keyword>
<dbReference type="Proteomes" id="UP000244224">
    <property type="component" value="Unassembled WGS sequence"/>
</dbReference>
<evidence type="ECO:0000313" key="10">
    <source>
        <dbReference type="Proteomes" id="UP000244224"/>
    </source>
</evidence>
<protein>
    <recommendedName>
        <fullName evidence="7">TRAP transporter small permease protein</fullName>
    </recommendedName>
</protein>
<feature type="transmembrane region" description="Helical" evidence="7">
    <location>
        <begin position="90"/>
        <end position="108"/>
    </location>
</feature>
<dbReference type="GO" id="GO:0005886">
    <property type="term" value="C:plasma membrane"/>
    <property type="evidence" value="ECO:0007669"/>
    <property type="project" value="UniProtKB-SubCell"/>
</dbReference>
<dbReference type="InterPro" id="IPR055348">
    <property type="entry name" value="DctQ"/>
</dbReference>
<evidence type="ECO:0000256" key="5">
    <source>
        <dbReference type="ARBA" id="ARBA00022989"/>
    </source>
</evidence>
<evidence type="ECO:0000313" key="9">
    <source>
        <dbReference type="EMBL" id="PTX51804.1"/>
    </source>
</evidence>
<organism evidence="9 10">
    <name type="scientific">Gemmobacter caeni</name>
    <dbReference type="NCBI Taxonomy" id="589035"/>
    <lineage>
        <taxon>Bacteria</taxon>
        <taxon>Pseudomonadati</taxon>
        <taxon>Pseudomonadota</taxon>
        <taxon>Alphaproteobacteria</taxon>
        <taxon>Rhodobacterales</taxon>
        <taxon>Paracoccaceae</taxon>
        <taxon>Gemmobacter</taxon>
    </lineage>
</organism>
<reference evidence="9 10" key="1">
    <citation type="submission" date="2018-04" db="EMBL/GenBank/DDBJ databases">
        <title>Genomic Encyclopedia of Archaeal and Bacterial Type Strains, Phase II (KMG-II): from individual species to whole genera.</title>
        <authorList>
            <person name="Goeker M."/>
        </authorList>
    </citation>
    <scope>NUCLEOTIDE SEQUENCE [LARGE SCALE GENOMIC DNA]</scope>
    <source>
        <strain evidence="9 10">DSM 21823</strain>
    </source>
</reference>
<comment type="similarity">
    <text evidence="7">Belongs to the TRAP transporter small permease family.</text>
</comment>
<keyword evidence="3" id="KW-1003">Cell membrane</keyword>
<evidence type="ECO:0000256" key="6">
    <source>
        <dbReference type="ARBA" id="ARBA00023136"/>
    </source>
</evidence>
<feature type="domain" description="Tripartite ATP-independent periplasmic transporters DctQ component" evidence="8">
    <location>
        <begin position="26"/>
        <end position="152"/>
    </location>
</feature>
<keyword evidence="10" id="KW-1185">Reference proteome</keyword>
<evidence type="ECO:0000256" key="3">
    <source>
        <dbReference type="ARBA" id="ARBA00022475"/>
    </source>
</evidence>
<evidence type="ECO:0000259" key="8">
    <source>
        <dbReference type="Pfam" id="PF04290"/>
    </source>
</evidence>
<keyword evidence="7" id="KW-0997">Cell inner membrane</keyword>
<dbReference type="Pfam" id="PF04290">
    <property type="entry name" value="DctQ"/>
    <property type="match status" value="1"/>
</dbReference>
<name>A0A2T6B6X2_9RHOB</name>
<feature type="transmembrane region" description="Helical" evidence="7">
    <location>
        <begin position="51"/>
        <end position="69"/>
    </location>
</feature>
<gene>
    <name evidence="9" type="ORF">C8N34_103309</name>
</gene>
<dbReference type="AlphaFoldDB" id="A0A2T6B6X2"/>
<keyword evidence="2 7" id="KW-0813">Transport</keyword>
<evidence type="ECO:0000256" key="2">
    <source>
        <dbReference type="ARBA" id="ARBA00022448"/>
    </source>
</evidence>
<accession>A0A2T6B6X2</accession>
<comment type="subunit">
    <text evidence="7">The complex comprises the extracytoplasmic solute receptor protein and the two transmembrane proteins.</text>
</comment>
<sequence>MIPLIRLMRRLSVLPVLLASVTLFALMVLTFCDVVLRSAFSAPIEAATELTRIAIAIIVFASLPVLSGRGGHIAVDLLDPIFARLHLERLRDGIVTTLSGVMLLWPAWRIVDLAERARSYGDVTEYLAIPVSTVTWFIAIMTFLTAAVLIVRGLMIWLAPRLLWEAGHD</sequence>
<dbReference type="GO" id="GO:0022857">
    <property type="term" value="F:transmembrane transporter activity"/>
    <property type="evidence" value="ECO:0007669"/>
    <property type="project" value="UniProtKB-UniRule"/>
</dbReference>
<evidence type="ECO:0000256" key="4">
    <source>
        <dbReference type="ARBA" id="ARBA00022692"/>
    </source>
</evidence>
<keyword evidence="5 7" id="KW-1133">Transmembrane helix</keyword>
<evidence type="ECO:0000256" key="7">
    <source>
        <dbReference type="RuleBase" id="RU369079"/>
    </source>
</evidence>
<comment type="function">
    <text evidence="7">Part of the tripartite ATP-independent periplasmic (TRAP) transport system.</text>
</comment>
<comment type="caution">
    <text evidence="7">Lacks conserved residue(s) required for the propagation of feature annotation.</text>
</comment>
<dbReference type="RefSeq" id="WP_054301786.1">
    <property type="nucleotide sequence ID" value="NZ_QBKP01000003.1"/>
</dbReference>
<dbReference type="EMBL" id="QBKP01000003">
    <property type="protein sequence ID" value="PTX51804.1"/>
    <property type="molecule type" value="Genomic_DNA"/>
</dbReference>
<comment type="subcellular location">
    <subcellularLocation>
        <location evidence="7">Cell inner membrane</location>
        <topology evidence="7">Multi-pass membrane protein</topology>
    </subcellularLocation>
    <subcellularLocation>
        <location evidence="1">Cell membrane</location>
        <topology evidence="1">Multi-pass membrane protein</topology>
    </subcellularLocation>
</comment>
<keyword evidence="4 7" id="KW-0812">Transmembrane</keyword>